<dbReference type="Pfam" id="PF18998">
    <property type="entry name" value="Flg_new_2"/>
    <property type="match status" value="1"/>
</dbReference>
<comment type="caution">
    <text evidence="3">The sequence shown here is derived from an EMBL/GenBank/DDBJ whole genome shotgun (WGS) entry which is preliminary data.</text>
</comment>
<dbReference type="InterPro" id="IPR011050">
    <property type="entry name" value="Pectin_lyase_fold/virulence"/>
</dbReference>
<dbReference type="PROSITE" id="PS51272">
    <property type="entry name" value="SLH"/>
    <property type="match status" value="3"/>
</dbReference>
<dbReference type="Gene3D" id="2.160.20.10">
    <property type="entry name" value="Single-stranded right-handed beta-helix, Pectin lyase-like"/>
    <property type="match status" value="1"/>
</dbReference>
<sequence length="1019" mass="106175">MKARLLSIALAICMALSLTPVAYAAEGDTAGGAGGTTDNQIVANVTGSNQVTTQHTSLDDALDAVAESGGTIELLNNATMAQGVTIKGDVTIKGNGYTIKGSADNAAVNFTVDDNGTLAMANMTLDGFGSSVGTKSGIAVVKVKSGKINTKVVATGVNVSNFCRSAYDIRSGEFEITGGTIDCGGADTGTDTNSRLTKGILAGLGTGQVSGTVNNVTIKNSNSNYSDWSSAGIEIYQNANVTINGGKITDVQNGVSVDNYYAANGDNNTGAVVKIEATSIGATDKAIRVYGDGGDDDIGTTANVTVDGGEYVGDIAIINGTTSSGSSAKKETISISHASIKGDIDNVNGVMGFVRCNITGASENAANIDGVTFIDTTVNDKTMSTNTESDVALLNGTLYETLKDAVEAAKDDDTITILPGTHVLDANMTITLNKKITIEGYTNSKKERAVIECKGTNTSGHGLFTLEKGSEGSVLDGFDINYTATERDCAAIYLNAGFDGDESKATRIQNMNIAGGDPAAEEQAIGILSTYGAEGPLVVVANTFSNLKYGMYFNQITDLTVKNNIIDNTRYNAINIAADRETYPCSNITIAYNELKNISSADYEDDTYSSGVNMGVWISGVRIADNSITMLNGKKPINVVQPSGGQTANRAVITYQVKDADYAVFIVEIDDSGTATYVPPQNPKVPGYTFEEWNYGDAKVTIDKNANAATVIASSEQMFTFTAILKPVSSGGPGGGGVTTPSYDVTIAQPEGGTVSVDPTDAEAGEEVTVTVKPDEGLTLGDLIVTDEDGNTVKVAANEDGTYSFEMPEGDVTITATFVCDGGALCPTDKFTDIDQAQWYHFAIDWVVENGVMNGIGGTTLFAPDDDLLREQAATVMWNIMAEGDLEAPAAALSDVAQGEWYAPYVNWAVEAAVMEGHGGTDRFGVGEALTREQFAAVVAKATNADVSAADATALEGFTDSESVSEWAQATMAWAVEAGVINGVALSDGTLELQGSREITRAEMAMMIKNAVDEGVLEL</sequence>
<dbReference type="SMART" id="SM00710">
    <property type="entry name" value="PbH1"/>
    <property type="match status" value="4"/>
</dbReference>
<dbReference type="Pfam" id="PF00395">
    <property type="entry name" value="SLH"/>
    <property type="match status" value="3"/>
</dbReference>
<organism evidence="3 4">
    <name type="scientific">Candidatus Aveggerthella stercoripullorum</name>
    <dbReference type="NCBI Taxonomy" id="2840688"/>
    <lineage>
        <taxon>Bacteria</taxon>
        <taxon>Bacillati</taxon>
        <taxon>Actinomycetota</taxon>
        <taxon>Coriobacteriia</taxon>
        <taxon>Eggerthellales</taxon>
        <taxon>Eggerthellaceae</taxon>
        <taxon>Eggerthellaceae incertae sedis</taxon>
        <taxon>Candidatus Aveggerthella</taxon>
    </lineage>
</organism>
<dbReference type="EMBL" id="DVGB01000011">
    <property type="protein sequence ID" value="HIR00884.1"/>
    <property type="molecule type" value="Genomic_DNA"/>
</dbReference>
<evidence type="ECO:0000259" key="2">
    <source>
        <dbReference type="PROSITE" id="PS51272"/>
    </source>
</evidence>
<keyword evidence="1" id="KW-0732">Signal</keyword>
<evidence type="ECO:0000313" key="4">
    <source>
        <dbReference type="Proteomes" id="UP000824261"/>
    </source>
</evidence>
<dbReference type="InterPro" id="IPR006626">
    <property type="entry name" value="PbH1"/>
</dbReference>
<feature type="domain" description="SLH" evidence="2">
    <location>
        <begin position="889"/>
        <end position="953"/>
    </location>
</feature>
<protein>
    <submittedName>
        <fullName evidence="3">S-layer homology domain-containing protein</fullName>
    </submittedName>
</protein>
<feature type="chain" id="PRO_5038350924" evidence="1">
    <location>
        <begin position="25"/>
        <end position="1019"/>
    </location>
</feature>
<dbReference type="AlphaFoldDB" id="A0A9D0ZZA3"/>
<feature type="domain" description="SLH" evidence="2">
    <location>
        <begin position="827"/>
        <end position="887"/>
    </location>
</feature>
<accession>A0A9D0ZZA3</accession>
<name>A0A9D0ZZA3_9ACTN</name>
<reference evidence="3" key="1">
    <citation type="submission" date="2020-10" db="EMBL/GenBank/DDBJ databases">
        <authorList>
            <person name="Gilroy R."/>
        </authorList>
    </citation>
    <scope>NUCLEOTIDE SEQUENCE</scope>
    <source>
        <strain evidence="3">ChiGjej1B1-2707</strain>
    </source>
</reference>
<evidence type="ECO:0000256" key="1">
    <source>
        <dbReference type="SAM" id="SignalP"/>
    </source>
</evidence>
<dbReference type="Proteomes" id="UP000824261">
    <property type="component" value="Unassembled WGS sequence"/>
</dbReference>
<dbReference type="InterPro" id="IPR012334">
    <property type="entry name" value="Pectin_lyas_fold"/>
</dbReference>
<evidence type="ECO:0000313" key="3">
    <source>
        <dbReference type="EMBL" id="HIR00884.1"/>
    </source>
</evidence>
<reference evidence="3" key="2">
    <citation type="journal article" date="2021" name="PeerJ">
        <title>Extensive microbial diversity within the chicken gut microbiome revealed by metagenomics and culture.</title>
        <authorList>
            <person name="Gilroy R."/>
            <person name="Ravi A."/>
            <person name="Getino M."/>
            <person name="Pursley I."/>
            <person name="Horton D.L."/>
            <person name="Alikhan N.F."/>
            <person name="Baker D."/>
            <person name="Gharbi K."/>
            <person name="Hall N."/>
            <person name="Watson M."/>
            <person name="Adriaenssens E.M."/>
            <person name="Foster-Nyarko E."/>
            <person name="Jarju S."/>
            <person name="Secka A."/>
            <person name="Antonio M."/>
            <person name="Oren A."/>
            <person name="Chaudhuri R.R."/>
            <person name="La Ragione R."/>
            <person name="Hildebrand F."/>
            <person name="Pallen M.J."/>
        </authorList>
    </citation>
    <scope>NUCLEOTIDE SEQUENCE</scope>
    <source>
        <strain evidence="3">ChiGjej1B1-2707</strain>
    </source>
</reference>
<dbReference type="InterPro" id="IPR044060">
    <property type="entry name" value="Bacterial_rp_domain"/>
</dbReference>
<proteinExistence type="predicted"/>
<dbReference type="SUPFAM" id="SSF51126">
    <property type="entry name" value="Pectin lyase-like"/>
    <property type="match status" value="1"/>
</dbReference>
<feature type="signal peptide" evidence="1">
    <location>
        <begin position="1"/>
        <end position="24"/>
    </location>
</feature>
<dbReference type="InterPro" id="IPR001119">
    <property type="entry name" value="SLH_dom"/>
</dbReference>
<gene>
    <name evidence="3" type="ORF">IAA69_01195</name>
</gene>
<feature type="domain" description="SLH" evidence="2">
    <location>
        <begin position="955"/>
        <end position="1019"/>
    </location>
</feature>